<comment type="subcellular location">
    <subcellularLocation>
        <location evidence="1">Membrane</location>
        <topology evidence="1">Single-pass membrane protein</topology>
    </subcellularLocation>
</comment>
<accession>A0A1G4KCW5</accession>
<dbReference type="InterPro" id="IPR009644">
    <property type="entry name" value="FKTN/MNN4/W02B3.4-1"/>
</dbReference>
<keyword evidence="2 6" id="KW-0812">Transmembrane</keyword>
<evidence type="ECO:0000256" key="4">
    <source>
        <dbReference type="ARBA" id="ARBA00023136"/>
    </source>
</evidence>
<dbReference type="AlphaFoldDB" id="A0A1G4KCW5"/>
<evidence type="ECO:0000256" key="1">
    <source>
        <dbReference type="ARBA" id="ARBA00004167"/>
    </source>
</evidence>
<dbReference type="GO" id="GO:0009100">
    <property type="term" value="P:glycoprotein metabolic process"/>
    <property type="evidence" value="ECO:0007669"/>
    <property type="project" value="UniProtKB-ARBA"/>
</dbReference>
<organism evidence="8 9">
    <name type="scientific">Lachancea nothofagi CBS 11611</name>
    <dbReference type="NCBI Taxonomy" id="1266666"/>
    <lineage>
        <taxon>Eukaryota</taxon>
        <taxon>Fungi</taxon>
        <taxon>Dikarya</taxon>
        <taxon>Ascomycota</taxon>
        <taxon>Saccharomycotina</taxon>
        <taxon>Saccharomycetes</taxon>
        <taxon>Saccharomycetales</taxon>
        <taxon>Saccharomycetaceae</taxon>
        <taxon>Lachancea</taxon>
    </lineage>
</organism>
<evidence type="ECO:0000313" key="9">
    <source>
        <dbReference type="Proteomes" id="UP000189911"/>
    </source>
</evidence>
<reference evidence="9" key="1">
    <citation type="submission" date="2016-03" db="EMBL/GenBank/DDBJ databases">
        <authorList>
            <person name="Devillers Hugo."/>
        </authorList>
    </citation>
    <scope>NUCLEOTIDE SEQUENCE [LARGE SCALE GENOMIC DNA]</scope>
</reference>
<keyword evidence="9" id="KW-1185">Reference proteome</keyword>
<dbReference type="InterPro" id="IPR007074">
    <property type="entry name" value="LicD/FKTN/FKRP_NTP_transf"/>
</dbReference>
<gene>
    <name evidence="8" type="ORF">LANO_0F15390G</name>
</gene>
<evidence type="ECO:0000256" key="3">
    <source>
        <dbReference type="ARBA" id="ARBA00022989"/>
    </source>
</evidence>
<dbReference type="Pfam" id="PF04991">
    <property type="entry name" value="LicD"/>
    <property type="match status" value="1"/>
</dbReference>
<feature type="transmembrane region" description="Helical" evidence="6">
    <location>
        <begin position="12"/>
        <end position="34"/>
    </location>
</feature>
<dbReference type="PANTHER" id="PTHR15407">
    <property type="entry name" value="FUKUTIN-RELATED"/>
    <property type="match status" value="1"/>
</dbReference>
<evidence type="ECO:0000256" key="5">
    <source>
        <dbReference type="SAM" id="MobiDB-lite"/>
    </source>
</evidence>
<evidence type="ECO:0000256" key="2">
    <source>
        <dbReference type="ARBA" id="ARBA00022692"/>
    </source>
</evidence>
<dbReference type="Proteomes" id="UP000189911">
    <property type="component" value="Chromosome F"/>
</dbReference>
<feature type="region of interest" description="Disordered" evidence="5">
    <location>
        <begin position="424"/>
        <end position="456"/>
    </location>
</feature>
<feature type="compositionally biased region" description="Low complexity" evidence="5">
    <location>
        <begin position="429"/>
        <end position="450"/>
    </location>
</feature>
<name>A0A1G4KCW5_9SACH</name>
<evidence type="ECO:0000259" key="7">
    <source>
        <dbReference type="Pfam" id="PF04991"/>
    </source>
</evidence>
<evidence type="ECO:0000256" key="6">
    <source>
        <dbReference type="SAM" id="Phobius"/>
    </source>
</evidence>
<keyword evidence="4 6" id="KW-0472">Membrane</keyword>
<dbReference type="GO" id="GO:0016020">
    <property type="term" value="C:membrane"/>
    <property type="evidence" value="ECO:0007669"/>
    <property type="project" value="UniProtKB-SubCell"/>
</dbReference>
<proteinExistence type="predicted"/>
<protein>
    <submittedName>
        <fullName evidence="8">LANO_0F15390g1_1</fullName>
    </submittedName>
</protein>
<dbReference type="EMBL" id="LT598452">
    <property type="protein sequence ID" value="SCV02124.1"/>
    <property type="molecule type" value="Genomic_DNA"/>
</dbReference>
<sequence length="1018" mass="116315">MRTRLQKHSRRLVTLLLVAVVVELLYVATSIYLVDDDDGRLLGGSSLTSWFSFNPLGALTYRADPNRMLPGLVSGSRLRLPDKLLASVLPENPESGALRAPTARDLVEFYRMWKFDTAVRYVIPCTASQTFFGRLQSPIKSLQDLFPRHDIEAEAIPSLPSTNFTLNSQFPLRTYNYDPRVATSVYYDELLDLVLQQGGVKFHENKITHQKYPSFSNISLPFNWYDWTDSQVLNGFIDLPQSDKPKCDEVVRKYYISEKVIEYERKFGYKLFEQDRVKGLGASKFQSTSNLAGKEPYVPPEDYCDNEPYNVLMPGFKSRAPLNFSRPELYALQARATLYSSMESPNSITFLNRNGSAIQVSIHNIEPIDSQGKPQNILFNGLLERYLERNVPAYPKIPNQDIEFKNIEKFKDLKQELFNSQLKSDSKAHSSASSSSSSLSSSSTTSSDVSAETPDLTPEMPYFIELTEDDFEFDAKAKISQLEALPKRSRHQDSYMESLKCSINTLTMDLNKYFSEASHVADYVHMGHHFDARFFRGSVEHSEMRTRLDAIVRAWLNFVHSNGLSSWLSHGTLYGWLYNGMAFPWDGDHDMQMPIVHLNILAEKFNQSLIVEDPEIGNGRFFLDVTNSITSRTHGNGNNNIDARFIDVDSGLYVDITGLSVSSDGVNSRYKEQADGILKSNVTGGSLEYFRDPNIVKGVTDLSPQEVLLEERKRGNVTFPRMNHINWFAGLVNGVQNGHEKETPENRYNVNKHIKVYNCRNNHFSNLTELSPLRLTFFHGAKAYVPNKSIELLKHEYHVPASYSYLEFADRAFVPDFRTWLDKSTLKKIAQGPGSPTLVDTEHLKELSYQETAALFQNAAVLADSDVEKIFNFMWNTFHMSIFRHKELELMYDESLVADDKTKALKEYVRDRSFTGGYKDPFQERLETVVWYNLLDRSLVSYPRLDEELKKLNLENADRLSELNSLSVQREYPWATEAGYQHPPSMFDFNHRGNRFFATGEKSANQVFGSDPKDLVTV</sequence>
<dbReference type="OrthoDB" id="444255at2759"/>
<feature type="domain" description="LicD/FKTN/FKRP nucleotidyltransferase" evidence="7">
    <location>
        <begin position="560"/>
        <end position="798"/>
    </location>
</feature>
<dbReference type="PANTHER" id="PTHR15407:SF28">
    <property type="entry name" value="RIBITOL-5-PHOSPHATE TRANSFERASE FKTN"/>
    <property type="match status" value="1"/>
</dbReference>
<keyword evidence="3 6" id="KW-1133">Transmembrane helix</keyword>
<evidence type="ECO:0000313" key="8">
    <source>
        <dbReference type="EMBL" id="SCV02124.1"/>
    </source>
</evidence>